<sequence>MITIHINDQPVSVEPETTVLQAARSLGIVVPTLCHHPALKASGSCRICAVAVEKVTGEKTIMLSCLLKVKPGMRLWTQGAEVRQARTKALLKLNAMAPMSERIRHLAAQEGIELPPAPDGCIRCRLCIRVCKEIVGQEALRMEVVDDRQLVTPDPDRCIGCGTCANICPTQAITVREDGGMRTISIRGEVFGRQPLLRCQGCGKYYATEKQIGLMEKRTAPHPQVKEHHSYCANCAKLLSNRLQVLEKQPPRQQTTNKRQR</sequence>
<keyword evidence="3" id="KW-0408">Iron</keyword>
<dbReference type="PANTHER" id="PTHR24960">
    <property type="entry name" value="PHOTOSYSTEM I IRON-SULFUR CENTER-RELATED"/>
    <property type="match status" value="1"/>
</dbReference>
<dbReference type="RefSeq" id="WP_183350271.1">
    <property type="nucleotide sequence ID" value="NZ_JACHEO010000008.1"/>
</dbReference>
<evidence type="ECO:0000259" key="5">
    <source>
        <dbReference type="PROSITE" id="PS51085"/>
    </source>
</evidence>
<dbReference type="SUPFAM" id="SSF54292">
    <property type="entry name" value="2Fe-2S ferredoxin-like"/>
    <property type="match status" value="1"/>
</dbReference>
<dbReference type="GO" id="GO:0051539">
    <property type="term" value="F:4 iron, 4 sulfur cluster binding"/>
    <property type="evidence" value="ECO:0007669"/>
    <property type="project" value="UniProtKB-KW"/>
</dbReference>
<reference evidence="7 8" key="1">
    <citation type="submission" date="2020-08" db="EMBL/GenBank/DDBJ databases">
        <title>Genomic Encyclopedia of Type Strains, Phase IV (KMG-IV): sequencing the most valuable type-strain genomes for metagenomic binning, comparative biology and taxonomic classification.</title>
        <authorList>
            <person name="Goeker M."/>
        </authorList>
    </citation>
    <scope>NUCLEOTIDE SEQUENCE [LARGE SCALE GENOMIC DNA]</scope>
    <source>
        <strain evidence="7 8">DSM 28570</strain>
    </source>
</reference>
<keyword evidence="2" id="KW-0479">Metal-binding</keyword>
<keyword evidence="8" id="KW-1185">Reference proteome</keyword>
<dbReference type="InterPro" id="IPR017900">
    <property type="entry name" value="4Fe4S_Fe_S_CS"/>
</dbReference>
<evidence type="ECO:0000256" key="2">
    <source>
        <dbReference type="ARBA" id="ARBA00022723"/>
    </source>
</evidence>
<dbReference type="AlphaFoldDB" id="A0A840UT96"/>
<comment type="caution">
    <text evidence="7">The sequence shown here is derived from an EMBL/GenBank/DDBJ whole genome shotgun (WGS) entry which is preliminary data.</text>
</comment>
<dbReference type="PANTHER" id="PTHR24960:SF79">
    <property type="entry name" value="PHOTOSYSTEM I IRON-SULFUR CENTER"/>
    <property type="match status" value="1"/>
</dbReference>
<dbReference type="Proteomes" id="UP000539642">
    <property type="component" value="Unassembled WGS sequence"/>
</dbReference>
<organism evidence="7 8">
    <name type="scientific">Desulfoprunum benzoelyticum</name>
    <dbReference type="NCBI Taxonomy" id="1506996"/>
    <lineage>
        <taxon>Bacteria</taxon>
        <taxon>Pseudomonadati</taxon>
        <taxon>Thermodesulfobacteriota</taxon>
        <taxon>Desulfobulbia</taxon>
        <taxon>Desulfobulbales</taxon>
        <taxon>Desulfobulbaceae</taxon>
        <taxon>Desulfoprunum</taxon>
    </lineage>
</organism>
<dbReference type="Gene3D" id="3.10.20.740">
    <property type="match status" value="1"/>
</dbReference>
<evidence type="ECO:0000313" key="7">
    <source>
        <dbReference type="EMBL" id="MBB5347973.1"/>
    </source>
</evidence>
<evidence type="ECO:0000256" key="3">
    <source>
        <dbReference type="ARBA" id="ARBA00023004"/>
    </source>
</evidence>
<dbReference type="Pfam" id="PF00037">
    <property type="entry name" value="Fer4"/>
    <property type="match status" value="1"/>
</dbReference>
<accession>A0A840UT96</accession>
<keyword evidence="4" id="KW-0411">Iron-sulfur</keyword>
<dbReference type="InterPro" id="IPR017896">
    <property type="entry name" value="4Fe4S_Fe-S-bd"/>
</dbReference>
<keyword evidence="1" id="KW-0004">4Fe-4S</keyword>
<dbReference type="Pfam" id="PF13510">
    <property type="entry name" value="Fer2_4"/>
    <property type="match status" value="1"/>
</dbReference>
<dbReference type="InterPro" id="IPR050157">
    <property type="entry name" value="PSI_iron-sulfur_center"/>
</dbReference>
<gene>
    <name evidence="7" type="ORF">HNQ81_001704</name>
</gene>
<feature type="domain" description="2Fe-2S ferredoxin-type" evidence="5">
    <location>
        <begin position="1"/>
        <end position="81"/>
    </location>
</feature>
<dbReference type="SUPFAM" id="SSF54862">
    <property type="entry name" value="4Fe-4S ferredoxins"/>
    <property type="match status" value="1"/>
</dbReference>
<dbReference type="PROSITE" id="PS51379">
    <property type="entry name" value="4FE4S_FER_2"/>
    <property type="match status" value="1"/>
</dbReference>
<dbReference type="GO" id="GO:0046872">
    <property type="term" value="F:metal ion binding"/>
    <property type="evidence" value="ECO:0007669"/>
    <property type="project" value="UniProtKB-KW"/>
</dbReference>
<dbReference type="PROSITE" id="PS00198">
    <property type="entry name" value="4FE4S_FER_1"/>
    <property type="match status" value="1"/>
</dbReference>
<evidence type="ECO:0000256" key="4">
    <source>
        <dbReference type="ARBA" id="ARBA00023014"/>
    </source>
</evidence>
<dbReference type="PROSITE" id="PS51085">
    <property type="entry name" value="2FE2S_FER_2"/>
    <property type="match status" value="1"/>
</dbReference>
<dbReference type="CDD" id="cd00207">
    <property type="entry name" value="fer2"/>
    <property type="match status" value="1"/>
</dbReference>
<evidence type="ECO:0000259" key="6">
    <source>
        <dbReference type="PROSITE" id="PS51379"/>
    </source>
</evidence>
<dbReference type="InterPro" id="IPR001041">
    <property type="entry name" value="2Fe-2S_ferredoxin-type"/>
</dbReference>
<evidence type="ECO:0000256" key="1">
    <source>
        <dbReference type="ARBA" id="ARBA00022485"/>
    </source>
</evidence>
<proteinExistence type="predicted"/>
<feature type="domain" description="4Fe-4S ferredoxin-type" evidence="6">
    <location>
        <begin position="149"/>
        <end position="178"/>
    </location>
</feature>
<name>A0A840UT96_9BACT</name>
<dbReference type="EMBL" id="JACHEO010000008">
    <property type="protein sequence ID" value="MBB5347973.1"/>
    <property type="molecule type" value="Genomic_DNA"/>
</dbReference>
<protein>
    <submittedName>
        <fullName evidence="7">Ferredoxin</fullName>
    </submittedName>
</protein>
<dbReference type="Gene3D" id="3.30.70.20">
    <property type="match status" value="1"/>
</dbReference>
<dbReference type="InterPro" id="IPR036010">
    <property type="entry name" value="2Fe-2S_ferredoxin-like_sf"/>
</dbReference>
<evidence type="ECO:0000313" key="8">
    <source>
        <dbReference type="Proteomes" id="UP000539642"/>
    </source>
</evidence>